<gene>
    <name evidence="2" type="ORF">RRG08_009932</name>
</gene>
<feature type="chain" id="PRO_5041964788" evidence="1">
    <location>
        <begin position="25"/>
        <end position="249"/>
    </location>
</feature>
<dbReference type="EMBL" id="JAWDGP010001363">
    <property type="protein sequence ID" value="KAK3792574.1"/>
    <property type="molecule type" value="Genomic_DNA"/>
</dbReference>
<sequence length="249" mass="27754">MSDCCRFTWFVFVLILGPTPPCYCQLHWESNPASQDVVECYNCSPYHQGFEFPQCLYVVDACNPGKKCSILYKHDQGLGLGPVIGCSDQCYLVPKTPLLCTYGGGILANWECYHCCENSSCVTHATTQLSRDYFLSPKVFCPGQCHRSNLKDCMTTGVECVATEFCVMSYDSAAQRVEGWYRDANPHAEAACGAQLQAQGPCPHSPRDMSRYASLRQASCLWGCLKNNLDVMVLFNHYPIHDFMTTAAP</sequence>
<evidence type="ECO:0000313" key="3">
    <source>
        <dbReference type="Proteomes" id="UP001283361"/>
    </source>
</evidence>
<evidence type="ECO:0000256" key="1">
    <source>
        <dbReference type="SAM" id="SignalP"/>
    </source>
</evidence>
<feature type="signal peptide" evidence="1">
    <location>
        <begin position="1"/>
        <end position="24"/>
    </location>
</feature>
<keyword evidence="1" id="KW-0732">Signal</keyword>
<organism evidence="2 3">
    <name type="scientific">Elysia crispata</name>
    <name type="common">lettuce slug</name>
    <dbReference type="NCBI Taxonomy" id="231223"/>
    <lineage>
        <taxon>Eukaryota</taxon>
        <taxon>Metazoa</taxon>
        <taxon>Spiralia</taxon>
        <taxon>Lophotrochozoa</taxon>
        <taxon>Mollusca</taxon>
        <taxon>Gastropoda</taxon>
        <taxon>Heterobranchia</taxon>
        <taxon>Euthyneura</taxon>
        <taxon>Panpulmonata</taxon>
        <taxon>Sacoglossa</taxon>
        <taxon>Placobranchoidea</taxon>
        <taxon>Plakobranchidae</taxon>
        <taxon>Elysia</taxon>
    </lineage>
</organism>
<evidence type="ECO:0000313" key="2">
    <source>
        <dbReference type="EMBL" id="KAK3792574.1"/>
    </source>
</evidence>
<proteinExistence type="predicted"/>
<reference evidence="2" key="1">
    <citation type="journal article" date="2023" name="G3 (Bethesda)">
        <title>A reference genome for the long-term kleptoplast-retaining sea slug Elysia crispata morphotype clarki.</title>
        <authorList>
            <person name="Eastman K.E."/>
            <person name="Pendleton A.L."/>
            <person name="Shaikh M.A."/>
            <person name="Suttiyut T."/>
            <person name="Ogas R."/>
            <person name="Tomko P."/>
            <person name="Gavelis G."/>
            <person name="Widhalm J.R."/>
            <person name="Wisecaver J.H."/>
        </authorList>
    </citation>
    <scope>NUCLEOTIDE SEQUENCE</scope>
    <source>
        <strain evidence="2">ECLA1</strain>
    </source>
</reference>
<accession>A0AAE1ARQ2</accession>
<dbReference type="Proteomes" id="UP001283361">
    <property type="component" value="Unassembled WGS sequence"/>
</dbReference>
<name>A0AAE1ARQ2_9GAST</name>
<protein>
    <submittedName>
        <fullName evidence="2">Uncharacterized protein</fullName>
    </submittedName>
</protein>
<dbReference type="AlphaFoldDB" id="A0AAE1ARQ2"/>
<comment type="caution">
    <text evidence="2">The sequence shown here is derived from an EMBL/GenBank/DDBJ whole genome shotgun (WGS) entry which is preliminary data.</text>
</comment>
<keyword evidence="3" id="KW-1185">Reference proteome</keyword>